<dbReference type="Proteomes" id="UP000054921">
    <property type="component" value="Unassembled WGS sequence"/>
</dbReference>
<accession>A0A0W0SGX0</accession>
<feature type="transmembrane region" description="Helical" evidence="1">
    <location>
        <begin position="20"/>
        <end position="42"/>
    </location>
</feature>
<keyword evidence="1" id="KW-1133">Transmembrane helix</keyword>
<evidence type="ECO:0000313" key="3">
    <source>
        <dbReference type="EMBL" id="VEB35262.1"/>
    </source>
</evidence>
<dbReference type="PATRIC" id="fig|28084.5.peg.316"/>
<keyword evidence="1" id="KW-0472">Membrane</keyword>
<proteinExistence type="predicted"/>
<gene>
    <name evidence="2" type="ORF">Lche_0294</name>
    <name evidence="3" type="ORF">NCTC11976_01266</name>
</gene>
<name>A0A0W0SGX0_9GAMM</name>
<reference evidence="2 4" key="1">
    <citation type="submission" date="2015-11" db="EMBL/GenBank/DDBJ databases">
        <title>Genomic analysis of 38 Legionella species identifies large and diverse effector repertoires.</title>
        <authorList>
            <person name="Burstein D."/>
            <person name="Amaro F."/>
            <person name="Zusman T."/>
            <person name="Lifshitz Z."/>
            <person name="Cohen O."/>
            <person name="Gilbert J.A."/>
            <person name="Pupko T."/>
            <person name="Shuman H.A."/>
            <person name="Segal G."/>
        </authorList>
    </citation>
    <scope>NUCLEOTIDE SEQUENCE [LARGE SCALE GENOMIC DNA]</scope>
    <source>
        <strain evidence="2 4">ORW</strain>
    </source>
</reference>
<evidence type="ECO:0000313" key="4">
    <source>
        <dbReference type="Proteomes" id="UP000054921"/>
    </source>
</evidence>
<protein>
    <submittedName>
        <fullName evidence="2">Uncharacterized protein</fullName>
    </submittedName>
</protein>
<reference evidence="3 5" key="2">
    <citation type="submission" date="2018-12" db="EMBL/GenBank/DDBJ databases">
        <authorList>
            <consortium name="Pathogen Informatics"/>
        </authorList>
    </citation>
    <scope>NUCLEOTIDE SEQUENCE [LARGE SCALE GENOMIC DNA]</scope>
    <source>
        <strain evidence="3 5">NCTC11976</strain>
    </source>
</reference>
<dbReference type="AlphaFoldDB" id="A0A0W0SGX0"/>
<organism evidence="2 4">
    <name type="scientific">Legionella cherrii</name>
    <dbReference type="NCBI Taxonomy" id="28084"/>
    <lineage>
        <taxon>Bacteria</taxon>
        <taxon>Pseudomonadati</taxon>
        <taxon>Pseudomonadota</taxon>
        <taxon>Gammaproteobacteria</taxon>
        <taxon>Legionellales</taxon>
        <taxon>Legionellaceae</taxon>
        <taxon>Legionella</taxon>
    </lineage>
</organism>
<evidence type="ECO:0000313" key="2">
    <source>
        <dbReference type="EMBL" id="KTC82614.1"/>
    </source>
</evidence>
<keyword evidence="1" id="KW-0812">Transmembrane</keyword>
<sequence>MEHELIQIRSANKGRVSMKFLAKVVFFFTSIYLFSISTSYAMQFNIHGKQAKKLYNELTGSKVQEEGAAGHLYRKGKSILCRYTNVDMTRNGKEVPKKSAYRYACSIHFDHNGFASPGQNPQ</sequence>
<dbReference type="EMBL" id="LNXW01000008">
    <property type="protein sequence ID" value="KTC82614.1"/>
    <property type="molecule type" value="Genomic_DNA"/>
</dbReference>
<keyword evidence="5" id="KW-1185">Reference proteome</keyword>
<evidence type="ECO:0000313" key="5">
    <source>
        <dbReference type="Proteomes" id="UP000277577"/>
    </source>
</evidence>
<dbReference type="EMBL" id="LR134173">
    <property type="protein sequence ID" value="VEB35262.1"/>
    <property type="molecule type" value="Genomic_DNA"/>
</dbReference>
<dbReference type="Proteomes" id="UP000277577">
    <property type="component" value="Chromosome"/>
</dbReference>
<evidence type="ECO:0000256" key="1">
    <source>
        <dbReference type="SAM" id="Phobius"/>
    </source>
</evidence>